<dbReference type="Proteomes" id="UP000282515">
    <property type="component" value="Unassembled WGS sequence"/>
</dbReference>
<evidence type="ECO:0000313" key="2">
    <source>
        <dbReference type="Proteomes" id="UP000282515"/>
    </source>
</evidence>
<dbReference type="EMBL" id="RDBF01000017">
    <property type="protein sequence ID" value="RLV54548.1"/>
    <property type="molecule type" value="Genomic_DNA"/>
</dbReference>
<gene>
    <name evidence="1" type="ORF">D9V41_15580</name>
</gene>
<accession>A0A3L8PJ14</accession>
<sequence length="158" mass="17607">MLGNRRIYDYSSVLDAVRVAILQGCHASAMTDDDELEAHFQSAEWRPVFIPQPGIDEPLEAVIGTSGIEDPVLNVRSVPTLLRSAERLAVPYSYLAHPACAFCQGVWERRRGEADDDAFVLVAFGLHAWQLMHPSDLRRCGVALETLPFRLRCSGPSW</sequence>
<keyword evidence="2" id="KW-1185">Reference proteome</keyword>
<comment type="caution">
    <text evidence="1">The sequence shown here is derived from an EMBL/GenBank/DDBJ whole genome shotgun (WGS) entry which is preliminary data.</text>
</comment>
<reference evidence="1 2" key="1">
    <citation type="submission" date="2018-10" db="EMBL/GenBank/DDBJ databases">
        <title>Aeromicrobium sp. 9W16Y-2 whole genome shotgun sequence.</title>
        <authorList>
            <person name="Li F."/>
        </authorList>
    </citation>
    <scope>NUCLEOTIDE SEQUENCE [LARGE SCALE GENOMIC DNA]</scope>
    <source>
        <strain evidence="1 2">9W16Y-2</strain>
    </source>
</reference>
<protein>
    <submittedName>
        <fullName evidence="1">Uncharacterized protein</fullName>
    </submittedName>
</protein>
<name>A0A3L8PJ14_9ACTN</name>
<organism evidence="1 2">
    <name type="scientific">Aeromicrobium phragmitis</name>
    <dbReference type="NCBI Taxonomy" id="2478914"/>
    <lineage>
        <taxon>Bacteria</taxon>
        <taxon>Bacillati</taxon>
        <taxon>Actinomycetota</taxon>
        <taxon>Actinomycetes</taxon>
        <taxon>Propionibacteriales</taxon>
        <taxon>Nocardioidaceae</taxon>
        <taxon>Aeromicrobium</taxon>
    </lineage>
</organism>
<proteinExistence type="predicted"/>
<dbReference type="AlphaFoldDB" id="A0A3L8PJ14"/>
<evidence type="ECO:0000313" key="1">
    <source>
        <dbReference type="EMBL" id="RLV54548.1"/>
    </source>
</evidence>